<proteinExistence type="inferred from homology"/>
<dbReference type="AlphaFoldDB" id="A0A1D7QBS6"/>
<dbReference type="Pfam" id="PF17782">
    <property type="entry name" value="WHD_DprA"/>
    <property type="match status" value="1"/>
</dbReference>
<dbReference type="SUPFAM" id="SSF47781">
    <property type="entry name" value="RuvA domain 2-like"/>
    <property type="match status" value="1"/>
</dbReference>
<dbReference type="GO" id="GO:0009294">
    <property type="term" value="P:DNA-mediated transformation"/>
    <property type="evidence" value="ECO:0007669"/>
    <property type="project" value="InterPro"/>
</dbReference>
<evidence type="ECO:0000313" key="5">
    <source>
        <dbReference type="Proteomes" id="UP000094313"/>
    </source>
</evidence>
<evidence type="ECO:0000259" key="2">
    <source>
        <dbReference type="Pfam" id="PF02481"/>
    </source>
</evidence>
<comment type="similarity">
    <text evidence="1">Belongs to the DprA/Smf family.</text>
</comment>
<evidence type="ECO:0000259" key="3">
    <source>
        <dbReference type="Pfam" id="PF17782"/>
    </source>
</evidence>
<dbReference type="InterPro" id="IPR057666">
    <property type="entry name" value="DrpA_SLOG"/>
</dbReference>
<dbReference type="PANTHER" id="PTHR43022">
    <property type="entry name" value="PROTEIN SMF"/>
    <property type="match status" value="1"/>
</dbReference>
<feature type="domain" description="Smf/DprA SLOG" evidence="2">
    <location>
        <begin position="78"/>
        <end position="286"/>
    </location>
</feature>
<protein>
    <submittedName>
        <fullName evidence="4">DNA protecting protein DprA</fullName>
    </submittedName>
</protein>
<keyword evidence="5" id="KW-1185">Reference proteome</keyword>
<dbReference type="InterPro" id="IPR010994">
    <property type="entry name" value="RuvA_2-like"/>
</dbReference>
<gene>
    <name evidence="4" type="ORF">BFS30_02315</name>
</gene>
<evidence type="ECO:0000256" key="1">
    <source>
        <dbReference type="ARBA" id="ARBA00006525"/>
    </source>
</evidence>
<dbReference type="InterPro" id="IPR041614">
    <property type="entry name" value="DprA_WH"/>
</dbReference>
<reference evidence="4 5" key="1">
    <citation type="submission" date="2016-08" db="EMBL/GenBank/DDBJ databases">
        <authorList>
            <person name="Seilhamer J.J."/>
        </authorList>
    </citation>
    <scope>NUCLEOTIDE SEQUENCE [LARGE SCALE GENOMIC DNA]</scope>
    <source>
        <strain evidence="4 5">DX4</strain>
    </source>
</reference>
<dbReference type="Gene3D" id="1.10.10.10">
    <property type="entry name" value="Winged helix-like DNA-binding domain superfamily/Winged helix DNA-binding domain"/>
    <property type="match status" value="1"/>
</dbReference>
<dbReference type="EMBL" id="CP017141">
    <property type="protein sequence ID" value="AOM76105.1"/>
    <property type="molecule type" value="Genomic_DNA"/>
</dbReference>
<dbReference type="InterPro" id="IPR036388">
    <property type="entry name" value="WH-like_DNA-bd_sf"/>
</dbReference>
<dbReference type="OrthoDB" id="9785707at2"/>
<dbReference type="Gene3D" id="3.40.50.450">
    <property type="match status" value="1"/>
</dbReference>
<evidence type="ECO:0000313" key="4">
    <source>
        <dbReference type="EMBL" id="AOM76105.1"/>
    </source>
</evidence>
<name>A0A1D7QBS6_9SPHI</name>
<dbReference type="InterPro" id="IPR003488">
    <property type="entry name" value="DprA"/>
</dbReference>
<dbReference type="Proteomes" id="UP000094313">
    <property type="component" value="Chromosome"/>
</dbReference>
<dbReference type="Pfam" id="PF02481">
    <property type="entry name" value="DNA_processg_A"/>
    <property type="match status" value="1"/>
</dbReference>
<sequence>MSLIHKIALTMIKNVGHITAKHLLSYFITPEAIFDASKKELMKVPGIGIQTANMILGKESMKKAKAQLEFIRKYQVQVLFFTDDRYPARLKNCVDAPIVLYYRGNADLNHPRIISVVGTRKATLYGKMLCKQLAETLAAYQVLIISGLAYGIDVTAHQESLQNGIPTVGVLAHGLDRIYPQVHSHIARKMVLNGGLLTEFPSDTNPDKENFPRRNRIIAGISDVTVVVEAASKGGALITADIANSYNRDVYAFPGRTTDLSSEGCNFLIKTNRAGLISHASDLADYLGWEVCQEKELDPGAELPGVMTVEEQRILQVLQYSALAIDELAVCSELPKSKLALHLLNLEMKGILIALPGKVYQLNQDISCLPIK</sequence>
<dbReference type="NCBIfam" id="TIGR00732">
    <property type="entry name" value="dprA"/>
    <property type="match status" value="1"/>
</dbReference>
<organism evidence="4 5">
    <name type="scientific">Pedobacter steynii</name>
    <dbReference type="NCBI Taxonomy" id="430522"/>
    <lineage>
        <taxon>Bacteria</taxon>
        <taxon>Pseudomonadati</taxon>
        <taxon>Bacteroidota</taxon>
        <taxon>Sphingobacteriia</taxon>
        <taxon>Sphingobacteriales</taxon>
        <taxon>Sphingobacteriaceae</taxon>
        <taxon>Pedobacter</taxon>
    </lineage>
</organism>
<feature type="domain" description="DprA winged helix" evidence="3">
    <location>
        <begin position="310"/>
        <end position="358"/>
    </location>
</feature>
<dbReference type="SUPFAM" id="SSF102405">
    <property type="entry name" value="MCP/YpsA-like"/>
    <property type="match status" value="1"/>
</dbReference>
<dbReference type="KEGG" id="psty:BFS30_02315"/>
<accession>A0A1D7QBS6</accession>
<dbReference type="Pfam" id="PF14520">
    <property type="entry name" value="HHH_5"/>
    <property type="match status" value="1"/>
</dbReference>
<dbReference type="PANTHER" id="PTHR43022:SF1">
    <property type="entry name" value="PROTEIN SMF"/>
    <property type="match status" value="1"/>
</dbReference>